<accession>A0A9P9D4Z3</accession>
<sequence length="502" mass="56086">MQAPLDDLDWKTHIHKWLAETTFCPSNSDSDRPLSGPSHHIVPKVPSDMVTPPPSTPPSRMRSGSPRKRPRRDLQGEKDMEENNDERLTAYEEDPEKTPSASSSSVLSLGPRELALRSFPLMQSPPSISRSTTTQTSSAKKSTRRPASPVKTFTLQMLQKPVEFVKLADSPHEQLPLDVRQLYQDISDLAVDREGFIPRRFEAAVWKRIPRAKARYFSDQDQHLDSTPPSGELETLLEIESDAELCLSSNASEAAWNIDVHAPLLKLALKPFEESLRRHILTSSRISPAFSPPMQEGSCYDVAGSKLVDFGIALHPERGGLLDNAIHRALAHLPAHWHHLNQTPYDPIRFGANAISIETKTGTNGLHEARLQIGIWVAAWHNRMKILLQQDTDQEDTESEPNRAANTRGNGKSDLLVTLPVIIVVEHDWKLFFACDRGNQIDIIGHINIGDTKSLAGLFIIVAVVRRLSTWIEKDFSPWLYQALTNSLNRQTNVSPGNISGL</sequence>
<evidence type="ECO:0000256" key="1">
    <source>
        <dbReference type="SAM" id="MobiDB-lite"/>
    </source>
</evidence>
<protein>
    <recommendedName>
        <fullName evidence="2">PD-(D/E)XK nuclease-like domain-containing protein</fullName>
    </recommendedName>
</protein>
<name>A0A9P9D4Z3_9HYPO</name>
<dbReference type="OrthoDB" id="5244165at2759"/>
<feature type="compositionally biased region" description="Low complexity" evidence="1">
    <location>
        <begin position="124"/>
        <end position="140"/>
    </location>
</feature>
<keyword evidence="4" id="KW-1185">Reference proteome</keyword>
<feature type="region of interest" description="Disordered" evidence="1">
    <location>
        <begin position="89"/>
        <end position="108"/>
    </location>
</feature>
<dbReference type="InterPro" id="IPR046797">
    <property type="entry name" value="PDDEXK_12"/>
</dbReference>
<feature type="region of interest" description="Disordered" evidence="1">
    <location>
        <begin position="23"/>
        <end position="84"/>
    </location>
</feature>
<dbReference type="Proteomes" id="UP000738349">
    <property type="component" value="Unassembled WGS sequence"/>
</dbReference>
<reference evidence="3" key="1">
    <citation type="journal article" date="2021" name="Nat. Commun.">
        <title>Genetic determinants of endophytism in the Arabidopsis root mycobiome.</title>
        <authorList>
            <person name="Mesny F."/>
            <person name="Miyauchi S."/>
            <person name="Thiergart T."/>
            <person name="Pickel B."/>
            <person name="Atanasova L."/>
            <person name="Karlsson M."/>
            <person name="Huettel B."/>
            <person name="Barry K.W."/>
            <person name="Haridas S."/>
            <person name="Chen C."/>
            <person name="Bauer D."/>
            <person name="Andreopoulos W."/>
            <person name="Pangilinan J."/>
            <person name="LaButti K."/>
            <person name="Riley R."/>
            <person name="Lipzen A."/>
            <person name="Clum A."/>
            <person name="Drula E."/>
            <person name="Henrissat B."/>
            <person name="Kohler A."/>
            <person name="Grigoriev I.V."/>
            <person name="Martin F.M."/>
            <person name="Hacquard S."/>
        </authorList>
    </citation>
    <scope>NUCLEOTIDE SEQUENCE</scope>
    <source>
        <strain evidence="3">MPI-CAGE-AT-0147</strain>
    </source>
</reference>
<evidence type="ECO:0000259" key="2">
    <source>
        <dbReference type="Pfam" id="PF20516"/>
    </source>
</evidence>
<feature type="domain" description="PD-(D/E)XK nuclease-like" evidence="2">
    <location>
        <begin position="215"/>
        <end position="476"/>
    </location>
</feature>
<comment type="caution">
    <text evidence="3">The sequence shown here is derived from an EMBL/GenBank/DDBJ whole genome shotgun (WGS) entry which is preliminary data.</text>
</comment>
<proteinExistence type="predicted"/>
<feature type="region of interest" description="Disordered" evidence="1">
    <location>
        <begin position="120"/>
        <end position="149"/>
    </location>
</feature>
<dbReference type="AlphaFoldDB" id="A0A9P9D4Z3"/>
<dbReference type="EMBL" id="JAGMUV010000037">
    <property type="protein sequence ID" value="KAH7112688.1"/>
    <property type="molecule type" value="Genomic_DNA"/>
</dbReference>
<evidence type="ECO:0000313" key="4">
    <source>
        <dbReference type="Proteomes" id="UP000738349"/>
    </source>
</evidence>
<dbReference type="Pfam" id="PF20516">
    <property type="entry name" value="PDDEXK_12"/>
    <property type="match status" value="1"/>
</dbReference>
<evidence type="ECO:0000313" key="3">
    <source>
        <dbReference type="EMBL" id="KAH7112688.1"/>
    </source>
</evidence>
<organism evidence="3 4">
    <name type="scientific">Dactylonectria macrodidyma</name>
    <dbReference type="NCBI Taxonomy" id="307937"/>
    <lineage>
        <taxon>Eukaryota</taxon>
        <taxon>Fungi</taxon>
        <taxon>Dikarya</taxon>
        <taxon>Ascomycota</taxon>
        <taxon>Pezizomycotina</taxon>
        <taxon>Sordariomycetes</taxon>
        <taxon>Hypocreomycetidae</taxon>
        <taxon>Hypocreales</taxon>
        <taxon>Nectriaceae</taxon>
        <taxon>Dactylonectria</taxon>
    </lineage>
</organism>
<feature type="region of interest" description="Disordered" evidence="1">
    <location>
        <begin position="390"/>
        <end position="409"/>
    </location>
</feature>
<gene>
    <name evidence="3" type="ORF">EDB81DRAFT_735162</name>
</gene>